<reference evidence="3" key="1">
    <citation type="submission" date="2023-04" db="EMBL/GenBank/DDBJ databases">
        <title>Black Yeasts Isolated from many extreme environments.</title>
        <authorList>
            <person name="Coleine C."/>
            <person name="Stajich J.E."/>
            <person name="Selbmann L."/>
        </authorList>
    </citation>
    <scope>NUCLEOTIDE SEQUENCE</scope>
    <source>
        <strain evidence="3">CCFEE 5312</strain>
    </source>
</reference>
<sequence length="676" mass="75854">MDPPSPYKFPARDALQTLPAERVNARPVPCISTTTTTTSHKSSYSTDVDSHDVFTTPHASPTRRTKAALFAEATSPSKVSGFTLPQSPSLPEIHALKSHVRTNSDVQGLVKRFEHLDVRDRDAESAERRNRQEAELRRAQIAREEAESDVKRLREEVRRLKKEGDDGRERERRVAKRLEVVMEEFGTSREARDSQHSVYEKELRKARKEAFKTSSAVLKLQEELKSTRNTLRMTQSGFDLEKQKMQRKEQERFEMEYRLTPLQEEVDMLRQKLRIVEEEREALKTNLKEEEVARIAAEGMIALPVSQDMDLELLSSPRKQLSPLKNVMLSSFDEDKENIHTSPKKLVDSKRLAEELDVERRRRMRAESLVDFMRIECIFRCCGSKTAARLGHELTLDLDAELAAGVEKVRAGMESILSISPDLAGEDEMDVEAVALEKTEAMVVEGADVTVETAVGMTAVTSSERAVVEHVDTTIEHEPMEIVLDSNSIDETTARSTTMTAESPKQMQSLEGRFYEVEAAFETQTSPQTDDYHAVAASTPQPQTPPRNERLQHTPGRHQPSIRTVTTTTTIPMHFTPVTKHLPAVFDPEDTENIPPTPNSTILADGSEVPVFDRAAALAAIQYRRGRAKSIANGQATPRKQMMEGVKERRDISAPALGQAAGSASAPKPFRSVRGR</sequence>
<dbReference type="AlphaFoldDB" id="A0AAJ0GGZ9"/>
<keyword evidence="4" id="KW-1185">Reference proteome</keyword>
<evidence type="ECO:0000256" key="2">
    <source>
        <dbReference type="SAM" id="MobiDB-lite"/>
    </source>
</evidence>
<protein>
    <submittedName>
        <fullName evidence="3">Uncharacterized protein</fullName>
    </submittedName>
</protein>
<name>A0AAJ0GGZ9_9PEZI</name>
<keyword evidence="1" id="KW-0175">Coiled coil</keyword>
<dbReference type="PANTHER" id="PTHR42041">
    <property type="entry name" value="DNA ENDONUCLEASE ACTIVATOR CTP1 C-TERMINAL DOMAIN-CONTAINING PROTEIN"/>
    <property type="match status" value="1"/>
</dbReference>
<feature type="coiled-coil region" evidence="1">
    <location>
        <begin position="259"/>
        <end position="293"/>
    </location>
</feature>
<feature type="compositionally biased region" description="Basic and acidic residues" evidence="2">
    <location>
        <begin position="641"/>
        <end position="652"/>
    </location>
</feature>
<dbReference type="PANTHER" id="PTHR42041:SF1">
    <property type="entry name" value="DNA ENDONUCLEASE ACTIVATOR CTP1 C-TERMINAL DOMAIN-CONTAINING PROTEIN"/>
    <property type="match status" value="1"/>
</dbReference>
<feature type="compositionally biased region" description="Low complexity" evidence="2">
    <location>
        <begin position="32"/>
        <end position="46"/>
    </location>
</feature>
<accession>A0AAJ0GGZ9</accession>
<proteinExistence type="predicted"/>
<evidence type="ECO:0000313" key="4">
    <source>
        <dbReference type="Proteomes" id="UP001271007"/>
    </source>
</evidence>
<evidence type="ECO:0000313" key="3">
    <source>
        <dbReference type="EMBL" id="KAK3057366.1"/>
    </source>
</evidence>
<gene>
    <name evidence="3" type="ORF">LTR09_001549</name>
</gene>
<dbReference type="EMBL" id="JAWDJX010000003">
    <property type="protein sequence ID" value="KAK3057366.1"/>
    <property type="molecule type" value="Genomic_DNA"/>
</dbReference>
<dbReference type="Proteomes" id="UP001271007">
    <property type="component" value="Unassembled WGS sequence"/>
</dbReference>
<organism evidence="3 4">
    <name type="scientific">Extremus antarcticus</name>
    <dbReference type="NCBI Taxonomy" id="702011"/>
    <lineage>
        <taxon>Eukaryota</taxon>
        <taxon>Fungi</taxon>
        <taxon>Dikarya</taxon>
        <taxon>Ascomycota</taxon>
        <taxon>Pezizomycotina</taxon>
        <taxon>Dothideomycetes</taxon>
        <taxon>Dothideomycetidae</taxon>
        <taxon>Mycosphaerellales</taxon>
        <taxon>Extremaceae</taxon>
        <taxon>Extremus</taxon>
    </lineage>
</organism>
<feature type="region of interest" description="Disordered" evidence="2">
    <location>
        <begin position="1"/>
        <end position="60"/>
    </location>
</feature>
<evidence type="ECO:0000256" key="1">
    <source>
        <dbReference type="SAM" id="Coils"/>
    </source>
</evidence>
<comment type="caution">
    <text evidence="3">The sequence shown here is derived from an EMBL/GenBank/DDBJ whole genome shotgun (WGS) entry which is preliminary data.</text>
</comment>
<feature type="coiled-coil region" evidence="1">
    <location>
        <begin position="129"/>
        <end position="170"/>
    </location>
</feature>
<feature type="region of interest" description="Disordered" evidence="2">
    <location>
        <begin position="525"/>
        <end position="561"/>
    </location>
</feature>
<feature type="region of interest" description="Disordered" evidence="2">
    <location>
        <begin position="632"/>
        <end position="676"/>
    </location>
</feature>